<dbReference type="InterPro" id="IPR000871">
    <property type="entry name" value="Beta-lactam_class-A"/>
</dbReference>
<name>A0ABQ2DEG9_9DEIO</name>
<dbReference type="Pfam" id="PF13354">
    <property type="entry name" value="Beta-lactamase2"/>
    <property type="match status" value="1"/>
</dbReference>
<dbReference type="EMBL" id="BMOD01000030">
    <property type="protein sequence ID" value="GGJ54686.1"/>
    <property type="molecule type" value="Genomic_DNA"/>
</dbReference>
<dbReference type="PANTHER" id="PTHR35333">
    <property type="entry name" value="BETA-LACTAMASE"/>
    <property type="match status" value="1"/>
</dbReference>
<evidence type="ECO:0000259" key="2">
    <source>
        <dbReference type="Pfam" id="PF13354"/>
    </source>
</evidence>
<gene>
    <name evidence="3" type="ORF">GCM10008938_45950</name>
</gene>
<dbReference type="Gene3D" id="3.40.710.10">
    <property type="entry name" value="DD-peptidase/beta-lactamase superfamily"/>
    <property type="match status" value="1"/>
</dbReference>
<dbReference type="Proteomes" id="UP000632222">
    <property type="component" value="Unassembled WGS sequence"/>
</dbReference>
<dbReference type="SUPFAM" id="SSF56601">
    <property type="entry name" value="beta-lactamase/transpeptidase-like"/>
    <property type="match status" value="1"/>
</dbReference>
<dbReference type="PANTHER" id="PTHR35333:SF4">
    <property type="entry name" value="SLR0121 PROTEIN"/>
    <property type="match status" value="1"/>
</dbReference>
<keyword evidence="1" id="KW-0732">Signal</keyword>
<comment type="caution">
    <text evidence="3">The sequence shown here is derived from an EMBL/GenBank/DDBJ whole genome shotgun (WGS) entry which is preliminary data.</text>
</comment>
<feature type="signal peptide" evidence="1">
    <location>
        <begin position="1"/>
        <end position="27"/>
    </location>
</feature>
<reference evidence="4" key="1">
    <citation type="journal article" date="2019" name="Int. J. Syst. Evol. Microbiol.">
        <title>The Global Catalogue of Microorganisms (GCM) 10K type strain sequencing project: providing services to taxonomists for standard genome sequencing and annotation.</title>
        <authorList>
            <consortium name="The Broad Institute Genomics Platform"/>
            <consortium name="The Broad Institute Genome Sequencing Center for Infectious Disease"/>
            <person name="Wu L."/>
            <person name="Ma J."/>
        </authorList>
    </citation>
    <scope>NUCLEOTIDE SEQUENCE [LARGE SCALE GENOMIC DNA]</scope>
    <source>
        <strain evidence="4">JCM 14370</strain>
    </source>
</reference>
<evidence type="ECO:0000313" key="4">
    <source>
        <dbReference type="Proteomes" id="UP000632222"/>
    </source>
</evidence>
<sequence>MGCMLSNAPFSLLVPLVVLTTVNFAQAAPRLGAHPDKYRIVFDLNVKTTFQTVSTASTLTIILPGINLPAEGRSLGILNLSYQQKGNQIVLTGQVQGIVVSTLDNATEGMRLILDVPRAADSPTTLAPLPAPTSPAGLNSTCLSNKAPVTTFAAPPPPAVLTGRIGLFVAELDSLTLKPVRAVVYNADQAFPLASTYKQVVLYDVLEDIDAGKYTLNSTLTTTEAMRSILDYSRGTNTIAHLAEQAIRVSENTANDMLHLTTGLLHPQETADSLGLCNTRIMLTTKAWWTAQAGLGGHYFPQVTLLQSTQAFASAGRTDQITMAVDLVKTSFNVKAEDLLEALDGKNGYFRRRYDSRIDFNTQNVSTPREFTTLVANPFVPGKLSQSSLQFYRDTFAKGCCKPKPLPFPVNYWGAKLGTGWRLMALTGYVELPGGRKFAYSYFNHESKSSDVADMRAQVPTALKWITQAINTLK</sequence>
<organism evidence="3 4">
    <name type="scientific">Deinococcus roseus</name>
    <dbReference type="NCBI Taxonomy" id="392414"/>
    <lineage>
        <taxon>Bacteria</taxon>
        <taxon>Thermotogati</taxon>
        <taxon>Deinococcota</taxon>
        <taxon>Deinococci</taxon>
        <taxon>Deinococcales</taxon>
        <taxon>Deinococcaceae</taxon>
        <taxon>Deinococcus</taxon>
    </lineage>
</organism>
<proteinExistence type="predicted"/>
<evidence type="ECO:0000256" key="1">
    <source>
        <dbReference type="SAM" id="SignalP"/>
    </source>
</evidence>
<accession>A0ABQ2DEG9</accession>
<evidence type="ECO:0000313" key="3">
    <source>
        <dbReference type="EMBL" id="GGJ54686.1"/>
    </source>
</evidence>
<keyword evidence="4" id="KW-1185">Reference proteome</keyword>
<dbReference type="InterPro" id="IPR045155">
    <property type="entry name" value="Beta-lactam_cat"/>
</dbReference>
<protein>
    <recommendedName>
        <fullName evidence="2">Beta-lactamase class A catalytic domain-containing protein</fullName>
    </recommendedName>
</protein>
<dbReference type="InterPro" id="IPR012338">
    <property type="entry name" value="Beta-lactam/transpept-like"/>
</dbReference>
<feature type="chain" id="PRO_5047284170" description="Beta-lactamase class A catalytic domain-containing protein" evidence="1">
    <location>
        <begin position="28"/>
        <end position="474"/>
    </location>
</feature>
<feature type="domain" description="Beta-lactamase class A catalytic" evidence="2">
    <location>
        <begin position="182"/>
        <end position="333"/>
    </location>
</feature>